<gene>
    <name evidence="1" type="ordered locus">CKO_03644</name>
</gene>
<keyword evidence="2" id="KW-1185">Reference proteome</keyword>
<dbReference type="KEGG" id="cko:CKO_03644"/>
<protein>
    <submittedName>
        <fullName evidence="1">Uncharacterized protein</fullName>
    </submittedName>
</protein>
<sequence length="55" mass="6496">MINPDIIFSRWQRHIFACEGWSGSEGERNEGRITIEIKYIYLIKMSFIDSWLTSG</sequence>
<evidence type="ECO:0000313" key="1">
    <source>
        <dbReference type="EMBL" id="ABV14723.1"/>
    </source>
</evidence>
<dbReference type="EMBL" id="CP000822">
    <property type="protein sequence ID" value="ABV14723.1"/>
    <property type="molecule type" value="Genomic_DNA"/>
</dbReference>
<proteinExistence type="predicted"/>
<dbReference type="AlphaFoldDB" id="A8AML0"/>
<name>A8AML0_CITK8</name>
<dbReference type="STRING" id="290338.CKO_03644"/>
<dbReference type="Proteomes" id="UP000008148">
    <property type="component" value="Chromosome"/>
</dbReference>
<accession>A8AML0</accession>
<reference evidence="1 2" key="1">
    <citation type="submission" date="2007-08" db="EMBL/GenBank/DDBJ databases">
        <authorList>
            <consortium name="The Citrobacter koseri Genome Sequencing Project"/>
            <person name="McClelland M."/>
            <person name="Sanderson E.K."/>
            <person name="Porwollik S."/>
            <person name="Spieth J."/>
            <person name="Clifton W.S."/>
            <person name="Latreille P."/>
            <person name="Courtney L."/>
            <person name="Wang C."/>
            <person name="Pepin K."/>
            <person name="Bhonagiri V."/>
            <person name="Nash W."/>
            <person name="Johnson M."/>
            <person name="Thiruvilangam P."/>
            <person name="Wilson R."/>
        </authorList>
    </citation>
    <scope>NUCLEOTIDE SEQUENCE [LARGE SCALE GENOMIC DNA]</scope>
    <source>
        <strain evidence="2">ATCC BAA-895 / CDC 4225-83 / SGSC4696</strain>
    </source>
</reference>
<evidence type="ECO:0000313" key="2">
    <source>
        <dbReference type="Proteomes" id="UP000008148"/>
    </source>
</evidence>
<organism evidence="1 2">
    <name type="scientific">Citrobacter koseri (strain ATCC BAA-895 / CDC 4225-83 / SGSC4696)</name>
    <dbReference type="NCBI Taxonomy" id="290338"/>
    <lineage>
        <taxon>Bacteria</taxon>
        <taxon>Pseudomonadati</taxon>
        <taxon>Pseudomonadota</taxon>
        <taxon>Gammaproteobacteria</taxon>
        <taxon>Enterobacterales</taxon>
        <taxon>Enterobacteriaceae</taxon>
        <taxon>Citrobacter</taxon>
    </lineage>
</organism>
<dbReference type="HOGENOM" id="CLU_3023755_0_0_6"/>